<protein>
    <recommendedName>
        <fullName evidence="2">DUF6534 domain-containing protein</fullName>
    </recommendedName>
</protein>
<proteinExistence type="predicted"/>
<name>A0A8H5HUG5_9AGAR</name>
<feature type="transmembrane region" description="Helical" evidence="1">
    <location>
        <begin position="168"/>
        <end position="189"/>
    </location>
</feature>
<feature type="transmembrane region" description="Helical" evidence="1">
    <location>
        <begin position="20"/>
        <end position="42"/>
    </location>
</feature>
<accession>A0A8H5HUG5</accession>
<feature type="transmembrane region" description="Helical" evidence="1">
    <location>
        <begin position="125"/>
        <end position="148"/>
    </location>
</feature>
<evidence type="ECO:0000313" key="4">
    <source>
        <dbReference type="Proteomes" id="UP000518752"/>
    </source>
</evidence>
<keyword evidence="1" id="KW-0472">Membrane</keyword>
<comment type="caution">
    <text evidence="3">The sequence shown here is derived from an EMBL/GenBank/DDBJ whole genome shotgun (WGS) entry which is preliminary data.</text>
</comment>
<feature type="transmembrane region" description="Helical" evidence="1">
    <location>
        <begin position="201"/>
        <end position="227"/>
    </location>
</feature>
<dbReference type="PANTHER" id="PTHR40465">
    <property type="entry name" value="CHROMOSOME 1, WHOLE GENOME SHOTGUN SEQUENCE"/>
    <property type="match status" value="1"/>
</dbReference>
<keyword evidence="1" id="KW-0812">Transmembrane</keyword>
<dbReference type="Proteomes" id="UP000518752">
    <property type="component" value="Unassembled WGS sequence"/>
</dbReference>
<feature type="domain" description="DUF6534" evidence="2">
    <location>
        <begin position="174"/>
        <end position="260"/>
    </location>
</feature>
<dbReference type="PANTHER" id="PTHR40465:SF1">
    <property type="entry name" value="DUF6534 DOMAIN-CONTAINING PROTEIN"/>
    <property type="match status" value="1"/>
</dbReference>
<evidence type="ECO:0000256" key="1">
    <source>
        <dbReference type="SAM" id="Phobius"/>
    </source>
</evidence>
<dbReference type="InterPro" id="IPR045339">
    <property type="entry name" value="DUF6534"/>
</dbReference>
<feature type="transmembrane region" description="Helical" evidence="1">
    <location>
        <begin position="233"/>
        <end position="255"/>
    </location>
</feature>
<evidence type="ECO:0000313" key="3">
    <source>
        <dbReference type="EMBL" id="KAF5389732.1"/>
    </source>
</evidence>
<organism evidence="3 4">
    <name type="scientific">Collybiopsis confluens</name>
    <dbReference type="NCBI Taxonomy" id="2823264"/>
    <lineage>
        <taxon>Eukaryota</taxon>
        <taxon>Fungi</taxon>
        <taxon>Dikarya</taxon>
        <taxon>Basidiomycota</taxon>
        <taxon>Agaricomycotina</taxon>
        <taxon>Agaricomycetes</taxon>
        <taxon>Agaricomycetidae</taxon>
        <taxon>Agaricales</taxon>
        <taxon>Marasmiineae</taxon>
        <taxon>Omphalotaceae</taxon>
        <taxon>Collybiopsis</taxon>
    </lineage>
</organism>
<reference evidence="3 4" key="1">
    <citation type="journal article" date="2020" name="ISME J.">
        <title>Uncovering the hidden diversity of litter-decomposition mechanisms in mushroom-forming fungi.</title>
        <authorList>
            <person name="Floudas D."/>
            <person name="Bentzer J."/>
            <person name="Ahren D."/>
            <person name="Johansson T."/>
            <person name="Persson P."/>
            <person name="Tunlid A."/>
        </authorList>
    </citation>
    <scope>NUCLEOTIDE SEQUENCE [LARGE SCALE GENOMIC DNA]</scope>
    <source>
        <strain evidence="3 4">CBS 406.79</strain>
    </source>
</reference>
<keyword evidence="4" id="KW-1185">Reference proteome</keyword>
<dbReference type="EMBL" id="JAACJN010000020">
    <property type="protein sequence ID" value="KAF5389732.1"/>
    <property type="molecule type" value="Genomic_DNA"/>
</dbReference>
<dbReference type="Pfam" id="PF20152">
    <property type="entry name" value="DUF6534"/>
    <property type="match status" value="1"/>
</dbReference>
<sequence>MDSIPGTPKIPALDNTFGALLIGSMVGAALWGVGTLQLYYYFYHYPKDRAWLKILVLIAWTFDTVQQALIGHVVYYYLVQNYFNPANLDHYIWSQKYQSLFESLTSFCVQSFFIFRIFKLSKGNLALCGVAMVLTLGKLGVGLVYFGRSVKIESITLAFQQTHGISEAINGATAGSDITITLILCWLLFNSRSTVQQTNMVINKLIVYSINTGALTSFCAILTLILAKTMPTNFIYGAFYYLIARLYINSMLATLNARSSLAKNLGSVVVGGSSAKSPNRSGQSNDTSETAIHFRDPNVITLTEVNAEGKHSLV</sequence>
<gene>
    <name evidence="3" type="ORF">D9757_006066</name>
</gene>
<evidence type="ECO:0000259" key="2">
    <source>
        <dbReference type="Pfam" id="PF20152"/>
    </source>
</evidence>
<dbReference type="AlphaFoldDB" id="A0A8H5HUG5"/>
<keyword evidence="1" id="KW-1133">Transmembrane helix</keyword>
<feature type="transmembrane region" description="Helical" evidence="1">
    <location>
        <begin position="54"/>
        <end position="77"/>
    </location>
</feature>
<dbReference type="OrthoDB" id="3263055at2759"/>